<sequence length="326" mass="35836">MKHFKHLFTTLTITALTLITSCSTKEESTDFYTSDPVATPAEFENIRQQAMDDNTQHFQFDANDGFVTLTTTNGVQISINTACLTLNGDPVSGTIDLEYVEIFEKGNMLLTNKPTMGRLPNGDKTLIITGGEFFLEATNNGLALDTNCGVSLLVPSGLTGGFDPAMTLWNGDIDEEGNLTWEEVNPATNGGLFNENGQYYAALEGFGWSNIDRFYNDPRPKTQILVKVPEGYSFNNSAVYLSYDGEAYGLASLDTFEEVHQAFSEHYGQIPIGLECHLIFITTENDVWKYAIKPVTITNDDIIIFTLDDLVTGDSDTVHGAINALP</sequence>
<keyword evidence="2" id="KW-1185">Reference proteome</keyword>
<gene>
    <name evidence="1" type="ORF">SAMN04487990_11266</name>
</gene>
<evidence type="ECO:0000313" key="1">
    <source>
        <dbReference type="EMBL" id="SEA40765.1"/>
    </source>
</evidence>
<proteinExistence type="predicted"/>
<dbReference type="STRING" id="283786.SAMN04487990_11266"/>
<dbReference type="EMBL" id="FNQK01000012">
    <property type="protein sequence ID" value="SEA40765.1"/>
    <property type="molecule type" value="Genomic_DNA"/>
</dbReference>
<dbReference type="Proteomes" id="UP000198846">
    <property type="component" value="Unassembled WGS sequence"/>
</dbReference>
<dbReference type="RefSeq" id="WP_092134742.1">
    <property type="nucleotide sequence ID" value="NZ_FNQK01000012.1"/>
</dbReference>
<dbReference type="OrthoDB" id="1488726at2"/>
<reference evidence="1 2" key="1">
    <citation type="submission" date="2016-10" db="EMBL/GenBank/DDBJ databases">
        <authorList>
            <person name="de Groot N.N."/>
        </authorList>
    </citation>
    <scope>NUCLEOTIDE SEQUENCE [LARGE SCALE GENOMIC DNA]</scope>
    <source>
        <strain evidence="1 2">DSM 23842</strain>
    </source>
</reference>
<accession>A0A1H4AY25</accession>
<organism evidence="1 2">
    <name type="scientific">Bizionia paragorgiae</name>
    <dbReference type="NCBI Taxonomy" id="283786"/>
    <lineage>
        <taxon>Bacteria</taxon>
        <taxon>Pseudomonadati</taxon>
        <taxon>Bacteroidota</taxon>
        <taxon>Flavobacteriia</taxon>
        <taxon>Flavobacteriales</taxon>
        <taxon>Flavobacteriaceae</taxon>
        <taxon>Bizionia</taxon>
    </lineage>
</organism>
<protein>
    <submittedName>
        <fullName evidence="1">Uncharacterized protein</fullName>
    </submittedName>
</protein>
<evidence type="ECO:0000313" key="2">
    <source>
        <dbReference type="Proteomes" id="UP000198846"/>
    </source>
</evidence>
<dbReference type="AlphaFoldDB" id="A0A1H4AY25"/>
<dbReference type="PROSITE" id="PS51257">
    <property type="entry name" value="PROKAR_LIPOPROTEIN"/>
    <property type="match status" value="1"/>
</dbReference>
<name>A0A1H4AY25_BIZPA</name>